<evidence type="ECO:0000259" key="1">
    <source>
        <dbReference type="Pfam" id="PF00961"/>
    </source>
</evidence>
<protein>
    <recommendedName>
        <fullName evidence="1">Homing endonuclease LAGLIDADG domain-containing protein</fullName>
    </recommendedName>
</protein>
<feature type="domain" description="Homing endonuclease LAGLIDADG" evidence="1">
    <location>
        <begin position="117"/>
        <end position="226"/>
    </location>
</feature>
<evidence type="ECO:0000313" key="3">
    <source>
        <dbReference type="Proteomes" id="UP000054032"/>
    </source>
</evidence>
<sequence length="226" mass="25811">MLNLNRSKTLFNYNLNIAKAIPVEDIKKSLNDYKVKNNIEVFKNNNNLGHYLAGVTTLNRVLNPRIVFTSHINNLGMYAFIQSELGNIGRFQASGNNAIRYIIGDIKGIMLFINLMHGFTESDGHFGIKYLERKTKSDTRKRSVSESVTLKFILNKRLFDKPTSSSMKPFMEDLALFLSCNLKSYINNTNSEILTVSVSSLESVKFLVNYFNKYPLIGDKLNDFKK</sequence>
<proteinExistence type="predicted"/>
<dbReference type="Pfam" id="PF00961">
    <property type="entry name" value="LAGLIDADG_1"/>
    <property type="match status" value="1"/>
</dbReference>
<dbReference type="InterPro" id="IPR027434">
    <property type="entry name" value="Homing_endonucl"/>
</dbReference>
<gene>
    <name evidence="2" type="ORF">COCMIDRAFT_41819</name>
</gene>
<name>W6YKK8_COCMI</name>
<dbReference type="eggNOG" id="ENOG502SQ50">
    <property type="taxonomic scope" value="Eukaryota"/>
</dbReference>
<keyword evidence="3" id="KW-1185">Reference proteome</keyword>
<dbReference type="SUPFAM" id="SSF55608">
    <property type="entry name" value="Homing endonucleases"/>
    <property type="match status" value="2"/>
</dbReference>
<dbReference type="Proteomes" id="UP000054032">
    <property type="component" value="Unassembled WGS sequence"/>
</dbReference>
<evidence type="ECO:0000313" key="2">
    <source>
        <dbReference type="EMBL" id="EUC39707.1"/>
    </source>
</evidence>
<dbReference type="AlphaFoldDB" id="W6YKK8"/>
<dbReference type="PANTHER" id="PTHR36181:SF1">
    <property type="entry name" value="LAGLIDADG ENDONUCLEASE"/>
    <property type="match status" value="1"/>
</dbReference>
<dbReference type="GO" id="GO:0004519">
    <property type="term" value="F:endonuclease activity"/>
    <property type="evidence" value="ECO:0007669"/>
    <property type="project" value="InterPro"/>
</dbReference>
<reference evidence="2 3" key="1">
    <citation type="journal article" date="2013" name="PLoS Genet.">
        <title>Comparative genome structure, secondary metabolite, and effector coding capacity across Cochliobolus pathogens.</title>
        <authorList>
            <person name="Condon B.J."/>
            <person name="Leng Y."/>
            <person name="Wu D."/>
            <person name="Bushley K.E."/>
            <person name="Ohm R.A."/>
            <person name="Otillar R."/>
            <person name="Martin J."/>
            <person name="Schackwitz W."/>
            <person name="Grimwood J."/>
            <person name="MohdZainudin N."/>
            <person name="Xue C."/>
            <person name="Wang R."/>
            <person name="Manning V.A."/>
            <person name="Dhillon B."/>
            <person name="Tu Z.J."/>
            <person name="Steffenson B.J."/>
            <person name="Salamov A."/>
            <person name="Sun H."/>
            <person name="Lowry S."/>
            <person name="LaButti K."/>
            <person name="Han J."/>
            <person name="Copeland A."/>
            <person name="Lindquist E."/>
            <person name="Barry K."/>
            <person name="Schmutz J."/>
            <person name="Baker S.E."/>
            <person name="Ciuffetti L.M."/>
            <person name="Grigoriev I.V."/>
            <person name="Zhong S."/>
            <person name="Turgeon B.G."/>
        </authorList>
    </citation>
    <scope>NUCLEOTIDE SEQUENCE [LARGE SCALE GENOMIC DNA]</scope>
    <source>
        <strain evidence="2 3">ATCC 44560</strain>
    </source>
</reference>
<dbReference type="RefSeq" id="XP_007693766.1">
    <property type="nucleotide sequence ID" value="XM_007695576.1"/>
</dbReference>
<dbReference type="EMBL" id="KI964272">
    <property type="protein sequence ID" value="EUC39707.1"/>
    <property type="molecule type" value="Genomic_DNA"/>
</dbReference>
<dbReference type="PANTHER" id="PTHR36181">
    <property type="entry name" value="INTRON-ENCODED ENDONUCLEASE AI3-RELATED"/>
    <property type="match status" value="1"/>
</dbReference>
<organism evidence="2 3">
    <name type="scientific">Bipolaris oryzae ATCC 44560</name>
    <dbReference type="NCBI Taxonomy" id="930090"/>
    <lineage>
        <taxon>Eukaryota</taxon>
        <taxon>Fungi</taxon>
        <taxon>Dikarya</taxon>
        <taxon>Ascomycota</taxon>
        <taxon>Pezizomycotina</taxon>
        <taxon>Dothideomycetes</taxon>
        <taxon>Pleosporomycetidae</taxon>
        <taxon>Pleosporales</taxon>
        <taxon>Pleosporineae</taxon>
        <taxon>Pleosporaceae</taxon>
        <taxon>Bipolaris</taxon>
    </lineage>
</organism>
<dbReference type="OrthoDB" id="5405897at2759"/>
<accession>W6YKK8</accession>
<dbReference type="GeneID" id="19124135"/>
<dbReference type="GO" id="GO:0005739">
    <property type="term" value="C:mitochondrion"/>
    <property type="evidence" value="ECO:0007669"/>
    <property type="project" value="UniProtKB-ARBA"/>
</dbReference>
<dbReference type="InterPro" id="IPR051289">
    <property type="entry name" value="LAGLIDADG_Endonuclease"/>
</dbReference>
<dbReference type="Gene3D" id="3.10.28.10">
    <property type="entry name" value="Homing endonucleases"/>
    <property type="match status" value="1"/>
</dbReference>
<dbReference type="InterPro" id="IPR004860">
    <property type="entry name" value="LAGLIDADG_dom"/>
</dbReference>
<dbReference type="KEGG" id="bor:COCMIDRAFT_41819"/>
<dbReference type="HOGENOM" id="CLU_1073552_0_0_1"/>